<keyword evidence="5 7" id="KW-1133">Transmembrane helix</keyword>
<evidence type="ECO:0000256" key="1">
    <source>
        <dbReference type="ARBA" id="ARBA00004606"/>
    </source>
</evidence>
<evidence type="ECO:0000256" key="3">
    <source>
        <dbReference type="ARBA" id="ARBA00022692"/>
    </source>
</evidence>
<dbReference type="Proteomes" id="UP001164746">
    <property type="component" value="Chromosome 1"/>
</dbReference>
<dbReference type="InterPro" id="IPR026050">
    <property type="entry name" value="C1GALT1/C1GALT1_chp1"/>
</dbReference>
<accession>A0ABY7DAI9</accession>
<evidence type="ECO:0000313" key="8">
    <source>
        <dbReference type="EMBL" id="WAQ94672.1"/>
    </source>
</evidence>
<sequence length="129" mass="14659">MGLNVDMMKTGTFNFVLGLSVGLVFAYISTTYFASPRTLGLSASVKHMTISEDGPRVEVPRDTFPTQEDLDKMQKIIRPVQFQDAHSHHGDNREAKKLYDQVRVLCWVMTSPKNLQKKAVHVRATWGHR</sequence>
<dbReference type="PANTHER" id="PTHR23033:SF14">
    <property type="entry name" value="GLYCOPROTEIN-N-ACETYLGALACTOSAMINE 3-BETA-GALACTOSYLTRANSFERASE 1-RELATED"/>
    <property type="match status" value="1"/>
</dbReference>
<name>A0ABY7DAI9_MYAAR</name>
<comment type="subcellular location">
    <subcellularLocation>
        <location evidence="1">Membrane</location>
        <topology evidence="1">Single-pass type II membrane protein</topology>
    </subcellularLocation>
</comment>
<organism evidence="8 9">
    <name type="scientific">Mya arenaria</name>
    <name type="common">Soft-shell clam</name>
    <dbReference type="NCBI Taxonomy" id="6604"/>
    <lineage>
        <taxon>Eukaryota</taxon>
        <taxon>Metazoa</taxon>
        <taxon>Spiralia</taxon>
        <taxon>Lophotrochozoa</taxon>
        <taxon>Mollusca</taxon>
        <taxon>Bivalvia</taxon>
        <taxon>Autobranchia</taxon>
        <taxon>Heteroconchia</taxon>
        <taxon>Euheterodonta</taxon>
        <taxon>Imparidentia</taxon>
        <taxon>Neoheterodontei</taxon>
        <taxon>Myida</taxon>
        <taxon>Myoidea</taxon>
        <taxon>Myidae</taxon>
        <taxon>Mya</taxon>
    </lineage>
</organism>
<evidence type="ECO:0000313" key="9">
    <source>
        <dbReference type="Proteomes" id="UP001164746"/>
    </source>
</evidence>
<keyword evidence="4" id="KW-0735">Signal-anchor</keyword>
<dbReference type="Gene3D" id="3.90.550.50">
    <property type="match status" value="1"/>
</dbReference>
<proteinExistence type="inferred from homology"/>
<evidence type="ECO:0000256" key="4">
    <source>
        <dbReference type="ARBA" id="ARBA00022968"/>
    </source>
</evidence>
<evidence type="ECO:0000256" key="6">
    <source>
        <dbReference type="ARBA" id="ARBA00023136"/>
    </source>
</evidence>
<evidence type="ECO:0000256" key="2">
    <source>
        <dbReference type="ARBA" id="ARBA00006462"/>
    </source>
</evidence>
<keyword evidence="3 7" id="KW-0812">Transmembrane</keyword>
<keyword evidence="6 7" id="KW-0472">Membrane</keyword>
<gene>
    <name evidence="8" type="ORF">MAR_007143</name>
</gene>
<evidence type="ECO:0000256" key="7">
    <source>
        <dbReference type="SAM" id="Phobius"/>
    </source>
</evidence>
<comment type="similarity">
    <text evidence="2">Belongs to the glycosyltransferase 31 family. Beta3-Gal-T subfamily.</text>
</comment>
<keyword evidence="9" id="KW-1185">Reference proteome</keyword>
<feature type="transmembrane region" description="Helical" evidence="7">
    <location>
        <begin position="12"/>
        <end position="34"/>
    </location>
</feature>
<protein>
    <submittedName>
        <fullName evidence="8">C1GLT-like protein</fullName>
    </submittedName>
</protein>
<dbReference type="PANTHER" id="PTHR23033">
    <property type="entry name" value="BETA1,3-GALACTOSYLTRANSFERASE"/>
    <property type="match status" value="1"/>
</dbReference>
<evidence type="ECO:0000256" key="5">
    <source>
        <dbReference type="ARBA" id="ARBA00022989"/>
    </source>
</evidence>
<dbReference type="EMBL" id="CP111012">
    <property type="protein sequence ID" value="WAQ94672.1"/>
    <property type="molecule type" value="Genomic_DNA"/>
</dbReference>
<reference evidence="8" key="1">
    <citation type="submission" date="2022-11" db="EMBL/GenBank/DDBJ databases">
        <title>Centuries of genome instability and evolution in soft-shell clam transmissible cancer (bioRxiv).</title>
        <authorList>
            <person name="Hart S.F.M."/>
            <person name="Yonemitsu M.A."/>
            <person name="Giersch R.M."/>
            <person name="Beal B.F."/>
            <person name="Arriagada G."/>
            <person name="Davis B.W."/>
            <person name="Ostrander E.A."/>
            <person name="Goff S.P."/>
            <person name="Metzger M.J."/>
        </authorList>
    </citation>
    <scope>NUCLEOTIDE SEQUENCE</scope>
    <source>
        <strain evidence="8">MELC-2E11</strain>
        <tissue evidence="8">Siphon/mantle</tissue>
    </source>
</reference>